<dbReference type="STRING" id="75743.A0A401P7B3"/>
<evidence type="ECO:0000256" key="12">
    <source>
        <dbReference type="ARBA" id="ARBA00023054"/>
    </source>
</evidence>
<dbReference type="PROSITE" id="PS50115">
    <property type="entry name" value="ARFGAP"/>
    <property type="match status" value="1"/>
</dbReference>
<evidence type="ECO:0000256" key="1">
    <source>
        <dbReference type="ARBA" id="ARBA00004255"/>
    </source>
</evidence>
<comment type="subcellular location">
    <subcellularLocation>
        <location evidence="2">Cytoplasm</location>
    </subcellularLocation>
    <subcellularLocation>
        <location evidence="1">Golgi apparatus membrane</location>
        <topology evidence="1">Peripheral membrane protein</topology>
        <orientation evidence="1">Cytoplasmic side</orientation>
    </subcellularLocation>
</comment>
<sequence>MADGPGKAVYQAVFRRLRAAQTNKSCFDCDAKNPSWASVTYGIFLCIDCSGIHRSLGVHLSFIRSTELDSNWSWFQLRCMQVGGNATAAAFFRLHGCMTKDTNGKYNSRAAQLYREKVRTAATAAVEKYGTELWIDGCGTSPSPSLGQDKKDFFVKLSQGSADWESSIHSGKISKQHLTEQVERAKTQSKDDSQQCESEQGPSIKPFSASPMTISARILLCFQLGAQKVSGQSFNEIERQAQVAEKMMEQQTAEARKWAEESIVTSMRLAYQELQIDRKMEEKRLQNLEGQKRQQAERLGMGLGGRGPVAHSVLTEMQTIEQESPVLAKSSRSKLDMLEEAAFASGPPMYRDHPFAVGEGFCSHWQMDSEHRLTLEREQPKELDISISSSQPAAERPASRRKLDCVVPSESKEAQQKFANAKAISSDMFLGKEDWAEYEARARLDRLSTNSSISSSDLFGDGRVNSADSVAMSNVLSSGPDMIHFKQGVKTMAGKLSVLANGVMTSIQDHYGSY</sequence>
<keyword evidence="5" id="KW-0963">Cytoplasm</keyword>
<dbReference type="GO" id="GO:0005096">
    <property type="term" value="F:GTPase activator activity"/>
    <property type="evidence" value="ECO:0007669"/>
    <property type="project" value="UniProtKB-KW"/>
</dbReference>
<comment type="caution">
    <text evidence="20">The sequence shown here is derived from an EMBL/GenBank/DDBJ whole genome shotgun (WGS) entry which is preliminary data.</text>
</comment>
<dbReference type="GO" id="GO:0015031">
    <property type="term" value="P:protein transport"/>
    <property type="evidence" value="ECO:0007669"/>
    <property type="project" value="UniProtKB-KW"/>
</dbReference>
<dbReference type="InterPro" id="IPR037278">
    <property type="entry name" value="ARFGAP/RecO"/>
</dbReference>
<evidence type="ECO:0000256" key="16">
    <source>
        <dbReference type="PROSITE-ProRule" id="PRU00288"/>
    </source>
</evidence>
<evidence type="ECO:0000256" key="5">
    <source>
        <dbReference type="ARBA" id="ARBA00022490"/>
    </source>
</evidence>
<dbReference type="Proteomes" id="UP000288216">
    <property type="component" value="Unassembled WGS sequence"/>
</dbReference>
<dbReference type="SMART" id="SM00105">
    <property type="entry name" value="ArfGap"/>
    <property type="match status" value="1"/>
</dbReference>
<evidence type="ECO:0000313" key="20">
    <source>
        <dbReference type="EMBL" id="GCB69012.1"/>
    </source>
</evidence>
<dbReference type="GO" id="GO:0008270">
    <property type="term" value="F:zinc ion binding"/>
    <property type="evidence" value="ECO:0007669"/>
    <property type="project" value="UniProtKB-KW"/>
</dbReference>
<keyword evidence="8" id="KW-0862">Zinc</keyword>
<name>A0A401P7B3_SCYTO</name>
<gene>
    <name evidence="20" type="ORF">scyTo_0013906</name>
</gene>
<feature type="coiled-coil region" evidence="17">
    <location>
        <begin position="234"/>
        <end position="298"/>
    </location>
</feature>
<dbReference type="InterPro" id="IPR001164">
    <property type="entry name" value="ArfGAP_dom"/>
</dbReference>
<evidence type="ECO:0000256" key="6">
    <source>
        <dbReference type="ARBA" id="ARBA00022723"/>
    </source>
</evidence>
<dbReference type="OrthoDB" id="983479at2759"/>
<dbReference type="Pfam" id="PF01412">
    <property type="entry name" value="ArfGap"/>
    <property type="match status" value="1"/>
</dbReference>
<feature type="domain" description="Arf-GAP" evidence="19">
    <location>
        <begin position="11"/>
        <end position="133"/>
    </location>
</feature>
<protein>
    <recommendedName>
        <fullName evidence="14">ADP-ribosylation factor GTPase-activating protein 2</fullName>
    </recommendedName>
    <alternativeName>
        <fullName evidence="15">Zinc finger protein 289</fullName>
    </alternativeName>
</protein>
<evidence type="ECO:0000256" key="10">
    <source>
        <dbReference type="ARBA" id="ARBA00022927"/>
    </source>
</evidence>
<evidence type="ECO:0000256" key="17">
    <source>
        <dbReference type="SAM" id="Coils"/>
    </source>
</evidence>
<evidence type="ECO:0000256" key="7">
    <source>
        <dbReference type="ARBA" id="ARBA00022771"/>
    </source>
</evidence>
<evidence type="ECO:0000256" key="15">
    <source>
        <dbReference type="ARBA" id="ARBA00043100"/>
    </source>
</evidence>
<keyword evidence="13" id="KW-0472">Membrane</keyword>
<dbReference type="Gene3D" id="1.10.220.150">
    <property type="entry name" value="Arf GTPase activating protein"/>
    <property type="match status" value="1"/>
</dbReference>
<reference evidence="20 21" key="1">
    <citation type="journal article" date="2018" name="Nat. Ecol. Evol.">
        <title>Shark genomes provide insights into elasmobranch evolution and the origin of vertebrates.</title>
        <authorList>
            <person name="Hara Y"/>
            <person name="Yamaguchi K"/>
            <person name="Onimaru K"/>
            <person name="Kadota M"/>
            <person name="Koyanagi M"/>
            <person name="Keeley SD"/>
            <person name="Tatsumi K"/>
            <person name="Tanaka K"/>
            <person name="Motone F"/>
            <person name="Kageyama Y"/>
            <person name="Nozu R"/>
            <person name="Adachi N"/>
            <person name="Nishimura O"/>
            <person name="Nakagawa R"/>
            <person name="Tanegashima C"/>
            <person name="Kiyatake I"/>
            <person name="Matsumoto R"/>
            <person name="Murakumo K"/>
            <person name="Nishida K"/>
            <person name="Terakita A"/>
            <person name="Kuratani S"/>
            <person name="Sato K"/>
            <person name="Hyodo S Kuraku.S."/>
        </authorList>
    </citation>
    <scope>NUCLEOTIDE SEQUENCE [LARGE SCALE GENOMIC DNA]</scope>
</reference>
<dbReference type="PANTHER" id="PTHR45686">
    <property type="entry name" value="ADP-RIBOSYLATION FACTOR GTPASE ACTIVATING PROTEIN 3, ISOFORM H-RELATED"/>
    <property type="match status" value="1"/>
</dbReference>
<dbReference type="EMBL" id="BFAA01007288">
    <property type="protein sequence ID" value="GCB69012.1"/>
    <property type="molecule type" value="Genomic_DNA"/>
</dbReference>
<evidence type="ECO:0000256" key="18">
    <source>
        <dbReference type="SAM" id="MobiDB-lite"/>
    </source>
</evidence>
<feature type="region of interest" description="Disordered" evidence="18">
    <location>
        <begin position="377"/>
        <end position="402"/>
    </location>
</feature>
<evidence type="ECO:0000256" key="14">
    <source>
        <dbReference type="ARBA" id="ARBA00039244"/>
    </source>
</evidence>
<dbReference type="GO" id="GO:0048205">
    <property type="term" value="P:COPI coating of Golgi vesicle"/>
    <property type="evidence" value="ECO:0007669"/>
    <property type="project" value="TreeGrafter"/>
</dbReference>
<evidence type="ECO:0000256" key="8">
    <source>
        <dbReference type="ARBA" id="ARBA00022833"/>
    </source>
</evidence>
<dbReference type="FunFam" id="1.10.220.150:FF:000004">
    <property type="entry name" value="Putative ADP-ribosylation factor GTPase-activating protein 2"/>
    <property type="match status" value="1"/>
</dbReference>
<keyword evidence="21" id="KW-1185">Reference proteome</keyword>
<evidence type="ECO:0000256" key="11">
    <source>
        <dbReference type="ARBA" id="ARBA00023034"/>
    </source>
</evidence>
<evidence type="ECO:0000256" key="2">
    <source>
        <dbReference type="ARBA" id="ARBA00004496"/>
    </source>
</evidence>
<accession>A0A401P7B3</accession>
<dbReference type="GO" id="GO:0000139">
    <property type="term" value="C:Golgi membrane"/>
    <property type="evidence" value="ECO:0007669"/>
    <property type="project" value="UniProtKB-SubCell"/>
</dbReference>
<evidence type="ECO:0000256" key="4">
    <source>
        <dbReference type="ARBA" id="ARBA00022468"/>
    </source>
</evidence>
<dbReference type="InterPro" id="IPR038508">
    <property type="entry name" value="ArfGAP_dom_sf"/>
</dbReference>
<keyword evidence="7 16" id="KW-0863">Zinc-finger</keyword>
<keyword evidence="11" id="KW-0333">Golgi apparatus</keyword>
<evidence type="ECO:0000256" key="9">
    <source>
        <dbReference type="ARBA" id="ARBA00022892"/>
    </source>
</evidence>
<evidence type="ECO:0000313" key="21">
    <source>
        <dbReference type="Proteomes" id="UP000288216"/>
    </source>
</evidence>
<dbReference type="OMA" id="PANQVCF"/>
<keyword evidence="4" id="KW-0343">GTPase activation</keyword>
<proteinExistence type="predicted"/>
<evidence type="ECO:0000256" key="13">
    <source>
        <dbReference type="ARBA" id="ARBA00023136"/>
    </source>
</evidence>
<organism evidence="20 21">
    <name type="scientific">Scyliorhinus torazame</name>
    <name type="common">Cloudy catshark</name>
    <name type="synonym">Catulus torazame</name>
    <dbReference type="NCBI Taxonomy" id="75743"/>
    <lineage>
        <taxon>Eukaryota</taxon>
        <taxon>Metazoa</taxon>
        <taxon>Chordata</taxon>
        <taxon>Craniata</taxon>
        <taxon>Vertebrata</taxon>
        <taxon>Chondrichthyes</taxon>
        <taxon>Elasmobranchii</taxon>
        <taxon>Galeomorphii</taxon>
        <taxon>Galeoidea</taxon>
        <taxon>Carcharhiniformes</taxon>
        <taxon>Scyliorhinidae</taxon>
        <taxon>Scyliorhinus</taxon>
    </lineage>
</organism>
<evidence type="ECO:0000256" key="3">
    <source>
        <dbReference type="ARBA" id="ARBA00022448"/>
    </source>
</evidence>
<keyword evidence="6" id="KW-0479">Metal-binding</keyword>
<evidence type="ECO:0000259" key="19">
    <source>
        <dbReference type="PROSITE" id="PS50115"/>
    </source>
</evidence>
<feature type="region of interest" description="Disordered" evidence="18">
    <location>
        <begin position="186"/>
        <end position="208"/>
    </location>
</feature>
<keyword evidence="3" id="KW-0813">Transport</keyword>
<keyword evidence="9" id="KW-0931">ER-Golgi transport</keyword>
<dbReference type="PRINTS" id="PR00405">
    <property type="entry name" value="REVINTRACTNG"/>
</dbReference>
<dbReference type="AlphaFoldDB" id="A0A401P7B3"/>
<keyword evidence="10" id="KW-0653">Protein transport</keyword>
<keyword evidence="12 17" id="KW-0175">Coiled coil</keyword>
<dbReference type="SUPFAM" id="SSF57863">
    <property type="entry name" value="ArfGap/RecO-like zinc finger"/>
    <property type="match status" value="1"/>
</dbReference>
<dbReference type="PANTHER" id="PTHR45686:SF10">
    <property type="entry name" value="ADP-RIBOSYLATION FACTOR GTPASE-ACTIVATING PROTEIN 2"/>
    <property type="match status" value="1"/>
</dbReference>